<dbReference type="Gene3D" id="3.40.50.720">
    <property type="entry name" value="NAD(P)-binding Rossmann-like Domain"/>
    <property type="match status" value="1"/>
</dbReference>
<dbReference type="InterPro" id="IPR053387">
    <property type="entry name" value="Ring-hydroxylating_fd"/>
</dbReference>
<dbReference type="GO" id="GO:0051537">
    <property type="term" value="F:2 iron, 2 sulfur cluster binding"/>
    <property type="evidence" value="ECO:0007669"/>
    <property type="project" value="UniProtKB-KW"/>
</dbReference>
<dbReference type="InterPro" id="IPR036922">
    <property type="entry name" value="Rieske_2Fe-2S_sf"/>
</dbReference>
<dbReference type="InterPro" id="IPR017941">
    <property type="entry name" value="Rieske_2Fe-2S"/>
</dbReference>
<dbReference type="Pfam" id="PF00106">
    <property type="entry name" value="adh_short"/>
    <property type="match status" value="1"/>
</dbReference>
<dbReference type="PANTHER" id="PTHR43669">
    <property type="entry name" value="5-KETO-D-GLUCONATE 5-REDUCTASE"/>
    <property type="match status" value="1"/>
</dbReference>
<dbReference type="NCBIfam" id="NF042948">
    <property type="entry name" value="3PPDioc_HcaC"/>
    <property type="match status" value="1"/>
</dbReference>
<gene>
    <name evidence="8" type="primary">hcaC</name>
    <name evidence="8" type="ORF">NCTC12965_07489</name>
</gene>
<dbReference type="GO" id="GO:0016491">
    <property type="term" value="F:oxidoreductase activity"/>
    <property type="evidence" value="ECO:0007669"/>
    <property type="project" value="UniProtKB-KW"/>
</dbReference>
<keyword evidence="5" id="KW-0408">Iron</keyword>
<reference evidence="8" key="1">
    <citation type="submission" date="2019-05" db="EMBL/GenBank/DDBJ databases">
        <authorList>
            <consortium name="Pathogen Informatics"/>
        </authorList>
    </citation>
    <scope>NUCLEOTIDE SEQUENCE [LARGE SCALE GENOMIC DNA]</scope>
    <source>
        <strain evidence="8">NCTC12965</strain>
    </source>
</reference>
<dbReference type="InterPro" id="IPR036291">
    <property type="entry name" value="NAD(P)-bd_dom_sf"/>
</dbReference>
<accession>A0A4U9WFB1</accession>
<organism evidence="8">
    <name type="scientific">Serratia fonticola</name>
    <dbReference type="NCBI Taxonomy" id="47917"/>
    <lineage>
        <taxon>Bacteria</taxon>
        <taxon>Pseudomonadati</taxon>
        <taxon>Pseudomonadota</taxon>
        <taxon>Gammaproteobacteria</taxon>
        <taxon>Enterobacterales</taxon>
        <taxon>Yersiniaceae</taxon>
        <taxon>Serratia</taxon>
    </lineage>
</organism>
<evidence type="ECO:0000256" key="3">
    <source>
        <dbReference type="ARBA" id="ARBA00022723"/>
    </source>
</evidence>
<evidence type="ECO:0000256" key="4">
    <source>
        <dbReference type="ARBA" id="ARBA00023002"/>
    </source>
</evidence>
<evidence type="ECO:0000256" key="1">
    <source>
        <dbReference type="ARBA" id="ARBA00006484"/>
    </source>
</evidence>
<dbReference type="SUPFAM" id="SSF51735">
    <property type="entry name" value="NAD(P)-binding Rossmann-fold domains"/>
    <property type="match status" value="1"/>
</dbReference>
<dbReference type="PANTHER" id="PTHR43669:SF3">
    <property type="entry name" value="ALCOHOL DEHYDROGENASE, PUTATIVE (AFU_ORTHOLOGUE AFUA_3G03445)-RELATED"/>
    <property type="match status" value="1"/>
</dbReference>
<dbReference type="EMBL" id="CABEEZ010000147">
    <property type="protein sequence ID" value="VTR57729.1"/>
    <property type="molecule type" value="Genomic_DNA"/>
</dbReference>
<keyword evidence="3" id="KW-0479">Metal-binding</keyword>
<evidence type="ECO:0000259" key="7">
    <source>
        <dbReference type="PROSITE" id="PS51296"/>
    </source>
</evidence>
<dbReference type="Gene3D" id="2.102.10.10">
    <property type="entry name" value="Rieske [2Fe-2S] iron-sulphur domain"/>
    <property type="match status" value="1"/>
</dbReference>
<name>A0A4U9WFB1_SERFO</name>
<evidence type="ECO:0000313" key="8">
    <source>
        <dbReference type="EMBL" id="VTR57729.1"/>
    </source>
</evidence>
<sequence length="236" mass="25203">MKRIHACSVGALPEGEALRLDTEPTIALFHVGGEYYAINDRCSHGNASMSEGYIEDDATVECPLHSASFCLKTGKALCMPATEALQTYQVTVLEGAVFIDFTGGRLMSDLKDDVVLITGGGSGLGLALVARFIEEGARVATLERSAEKVSLLQQQFGEQVVVVQGDVTSFADNQRAVAMALSRFGRLDCFIGNAGIWDHNASLLATPAEQLESALTSCLPLTSKAICWAPKPVLRH</sequence>
<dbReference type="PROSITE" id="PS51296">
    <property type="entry name" value="RIESKE"/>
    <property type="match status" value="1"/>
</dbReference>
<dbReference type="CDD" id="cd03528">
    <property type="entry name" value="Rieske_RO_ferredoxin"/>
    <property type="match status" value="1"/>
</dbReference>
<proteinExistence type="inferred from homology"/>
<evidence type="ECO:0000256" key="2">
    <source>
        <dbReference type="ARBA" id="ARBA00022714"/>
    </source>
</evidence>
<dbReference type="NCBIfam" id="NF007422">
    <property type="entry name" value="PRK09965.1"/>
    <property type="match status" value="1"/>
</dbReference>
<dbReference type="SUPFAM" id="SSF50022">
    <property type="entry name" value="ISP domain"/>
    <property type="match status" value="1"/>
</dbReference>
<comment type="similarity">
    <text evidence="1">Belongs to the short-chain dehydrogenases/reductases (SDR) family.</text>
</comment>
<dbReference type="AlphaFoldDB" id="A0A4U9WFB1"/>
<protein>
    <submittedName>
        <fullName evidence="8">Digoxigenin ferredoxin subunit</fullName>
    </submittedName>
</protein>
<evidence type="ECO:0000256" key="5">
    <source>
        <dbReference type="ARBA" id="ARBA00023004"/>
    </source>
</evidence>
<evidence type="ECO:0000256" key="6">
    <source>
        <dbReference type="ARBA" id="ARBA00023014"/>
    </source>
</evidence>
<dbReference type="InterPro" id="IPR002347">
    <property type="entry name" value="SDR_fam"/>
</dbReference>
<dbReference type="PRINTS" id="PR00081">
    <property type="entry name" value="GDHRDH"/>
</dbReference>
<dbReference type="GO" id="GO:0046872">
    <property type="term" value="F:metal ion binding"/>
    <property type="evidence" value="ECO:0007669"/>
    <property type="project" value="UniProtKB-KW"/>
</dbReference>
<dbReference type="Pfam" id="PF00355">
    <property type="entry name" value="Rieske"/>
    <property type="match status" value="1"/>
</dbReference>
<keyword evidence="6" id="KW-0411">Iron-sulfur</keyword>
<feature type="domain" description="Rieske" evidence="7">
    <location>
        <begin position="4"/>
        <end position="99"/>
    </location>
</feature>
<keyword evidence="2" id="KW-0001">2Fe-2S</keyword>
<keyword evidence="4" id="KW-0560">Oxidoreductase</keyword>